<evidence type="ECO:0000256" key="1">
    <source>
        <dbReference type="SAM" id="MobiDB-lite"/>
    </source>
</evidence>
<feature type="compositionally biased region" description="Basic and acidic residues" evidence="1">
    <location>
        <begin position="18"/>
        <end position="31"/>
    </location>
</feature>
<name>A0A975T3E8_9ACTN</name>
<evidence type="ECO:0000313" key="2">
    <source>
        <dbReference type="EMBL" id="QWZ10164.1"/>
    </source>
</evidence>
<dbReference type="AlphaFoldDB" id="A0A975T3E8"/>
<dbReference type="Proteomes" id="UP000683575">
    <property type="component" value="Chromosome"/>
</dbReference>
<protein>
    <recommendedName>
        <fullName evidence="4">Cupin domain-containing protein</fullName>
    </recommendedName>
</protein>
<sequence length="419" mass="47751">MSNDDETGTGTGTVWQEPTEHNRAGFGEFKKQPTPYDTFMESEGIPIFRGLGVRTVTDLPRVEWERKGGRGSYIQTIGTETKWGHFVVEIPAGDALNPEKHMFEEIYLAVEGRGTCEVWQEGDVNKHVFEWQKGSMFSIPMNAWFRLVNATSKPAVLMAGNTAPNVLNQLNNVEAVFDNPFIFRDRFSGADDFFKYREEIEPDPVRGLAMRRTNFIPDVVDCDLPLDNRRSPGYRRVEPYMTDNQFYYWIAQHENGRYSKAHAHTSAAILICLKGKGYTHTWPEHLGPTPWADGNGDQVQRLDYEPFGFITAAPGGQRWYHQHFSVSKEPFRLSAWFGPHNPGRDPGAPGTKHTDYTARELHEGGTSIAYWQEDPHVRAEYEALLETNGVELRMDPSWYERPAGIDWDANKQLMADGIQ</sequence>
<organism evidence="2 3">
    <name type="scientific">Nocardioides panacis</name>
    <dbReference type="NCBI Taxonomy" id="2849501"/>
    <lineage>
        <taxon>Bacteria</taxon>
        <taxon>Bacillati</taxon>
        <taxon>Actinomycetota</taxon>
        <taxon>Actinomycetes</taxon>
        <taxon>Propionibacteriales</taxon>
        <taxon>Nocardioidaceae</taxon>
        <taxon>Nocardioides</taxon>
    </lineage>
</organism>
<keyword evidence="3" id="KW-1185">Reference proteome</keyword>
<dbReference type="KEGG" id="nps:KRR39_10730"/>
<proteinExistence type="predicted"/>
<dbReference type="RefSeq" id="WP_216942010.1">
    <property type="nucleotide sequence ID" value="NZ_CP077062.1"/>
</dbReference>
<feature type="region of interest" description="Disordered" evidence="1">
    <location>
        <begin position="1"/>
        <end position="32"/>
    </location>
</feature>
<evidence type="ECO:0008006" key="4">
    <source>
        <dbReference type="Google" id="ProtNLM"/>
    </source>
</evidence>
<evidence type="ECO:0000313" key="3">
    <source>
        <dbReference type="Proteomes" id="UP000683575"/>
    </source>
</evidence>
<accession>A0A975T3E8</accession>
<gene>
    <name evidence="2" type="ORF">KRR39_10730</name>
</gene>
<reference evidence="2" key="1">
    <citation type="submission" date="2021-06" db="EMBL/GenBank/DDBJ databases">
        <title>Complete genome sequence of Nocardioides sp. G188.</title>
        <authorList>
            <person name="Im W.-T."/>
        </authorList>
    </citation>
    <scope>NUCLEOTIDE SEQUENCE</scope>
    <source>
        <strain evidence="2">G188</strain>
    </source>
</reference>
<dbReference type="EMBL" id="CP077062">
    <property type="protein sequence ID" value="QWZ10164.1"/>
    <property type="molecule type" value="Genomic_DNA"/>
</dbReference>